<reference evidence="1 2" key="1">
    <citation type="submission" date="2019-12" db="EMBL/GenBank/DDBJ databases">
        <title>Auraticoccus cholistani sp. nov., an actinomycete isolated from soil of Cholistan desert.</title>
        <authorList>
            <person name="Cheema M.T."/>
        </authorList>
    </citation>
    <scope>NUCLEOTIDE SEQUENCE [LARGE SCALE GENOMIC DNA]</scope>
    <source>
        <strain evidence="1 2">F435</strain>
    </source>
</reference>
<keyword evidence="2" id="KW-1185">Reference proteome</keyword>
<name>A0A6A9UTC2_9ACTN</name>
<sequence>MLNNAQNGTDLGVLPIATIGDGVCSRVVAALCVEDGHEYPARSLAVHEASTARDHSYSRRVVTVARDGSRWSFSGFGEPFEFEQLERYKARLIKKRLTPEVLCQYLADYGIPIEDSPDWGRAVLLEPLPLPWDV</sequence>
<dbReference type="EMBL" id="WPCU01000004">
    <property type="protein sequence ID" value="MVA74985.1"/>
    <property type="molecule type" value="Genomic_DNA"/>
</dbReference>
<organism evidence="1 2">
    <name type="scientific">Auraticoccus cholistanensis</name>
    <dbReference type="NCBI Taxonomy" id="2656650"/>
    <lineage>
        <taxon>Bacteria</taxon>
        <taxon>Bacillati</taxon>
        <taxon>Actinomycetota</taxon>
        <taxon>Actinomycetes</taxon>
        <taxon>Propionibacteriales</taxon>
        <taxon>Propionibacteriaceae</taxon>
        <taxon>Auraticoccus</taxon>
    </lineage>
</organism>
<evidence type="ECO:0000313" key="2">
    <source>
        <dbReference type="Proteomes" id="UP000435304"/>
    </source>
</evidence>
<dbReference type="AlphaFoldDB" id="A0A6A9UTC2"/>
<dbReference type="Proteomes" id="UP000435304">
    <property type="component" value="Unassembled WGS sequence"/>
</dbReference>
<protein>
    <submittedName>
        <fullName evidence="1">Uncharacterized protein</fullName>
    </submittedName>
</protein>
<comment type="caution">
    <text evidence="1">The sequence shown here is derived from an EMBL/GenBank/DDBJ whole genome shotgun (WGS) entry which is preliminary data.</text>
</comment>
<gene>
    <name evidence="1" type="ORF">GC722_02925</name>
</gene>
<evidence type="ECO:0000313" key="1">
    <source>
        <dbReference type="EMBL" id="MVA74985.1"/>
    </source>
</evidence>
<accession>A0A6A9UTC2</accession>
<proteinExistence type="predicted"/>